<feature type="domain" description="Ammonium transporter AmtB-like" evidence="9">
    <location>
        <begin position="30"/>
        <end position="433"/>
    </location>
</feature>
<keyword evidence="5 8" id="KW-1133">Transmembrane helix</keyword>
<dbReference type="AlphaFoldDB" id="A0AAF3FKB3"/>
<comment type="caution">
    <text evidence="8">Lacks conserved residue(s) required for the propagation of feature annotation.</text>
</comment>
<evidence type="ECO:0000256" key="1">
    <source>
        <dbReference type="ARBA" id="ARBA00004141"/>
    </source>
</evidence>
<organism evidence="10 11">
    <name type="scientific">Mesorhabditis belari</name>
    <dbReference type="NCBI Taxonomy" id="2138241"/>
    <lineage>
        <taxon>Eukaryota</taxon>
        <taxon>Metazoa</taxon>
        <taxon>Ecdysozoa</taxon>
        <taxon>Nematoda</taxon>
        <taxon>Chromadorea</taxon>
        <taxon>Rhabditida</taxon>
        <taxon>Rhabditina</taxon>
        <taxon>Rhabditomorpha</taxon>
        <taxon>Rhabditoidea</taxon>
        <taxon>Rhabditidae</taxon>
        <taxon>Mesorhabditinae</taxon>
        <taxon>Mesorhabditis</taxon>
    </lineage>
</organism>
<keyword evidence="4 8" id="KW-0812">Transmembrane</keyword>
<protein>
    <recommendedName>
        <fullName evidence="8">Ammonium transporter</fullName>
    </recommendedName>
</protein>
<keyword evidence="3 8" id="KW-0813">Transport</keyword>
<feature type="transmembrane region" description="Helical" evidence="8">
    <location>
        <begin position="120"/>
        <end position="139"/>
    </location>
</feature>
<evidence type="ECO:0000256" key="8">
    <source>
        <dbReference type="RuleBase" id="RU362002"/>
    </source>
</evidence>
<dbReference type="Gene3D" id="1.10.3430.10">
    <property type="entry name" value="Ammonium transporter AmtB like domains"/>
    <property type="match status" value="1"/>
</dbReference>
<dbReference type="Proteomes" id="UP000887575">
    <property type="component" value="Unassembled WGS sequence"/>
</dbReference>
<dbReference type="GO" id="GO:0097272">
    <property type="term" value="P:ammonium homeostasis"/>
    <property type="evidence" value="ECO:0007669"/>
    <property type="project" value="TreeGrafter"/>
</dbReference>
<dbReference type="GO" id="GO:0005886">
    <property type="term" value="C:plasma membrane"/>
    <property type="evidence" value="ECO:0007669"/>
    <property type="project" value="UniProtKB-SubCell"/>
</dbReference>
<reference evidence="11" key="1">
    <citation type="submission" date="2024-02" db="UniProtKB">
        <authorList>
            <consortium name="WormBaseParasite"/>
        </authorList>
    </citation>
    <scope>IDENTIFICATION</scope>
</reference>
<comment type="similarity">
    <text evidence="2 8">Belongs to the ammonia transporter channel (TC 1.A.11.2) family.</text>
</comment>
<evidence type="ECO:0000256" key="2">
    <source>
        <dbReference type="ARBA" id="ARBA00005887"/>
    </source>
</evidence>
<dbReference type="InterPro" id="IPR029020">
    <property type="entry name" value="Ammonium/urea_transptr"/>
</dbReference>
<dbReference type="PANTHER" id="PTHR11730">
    <property type="entry name" value="AMMONIUM TRANSPORTER"/>
    <property type="match status" value="1"/>
</dbReference>
<dbReference type="WBParaSite" id="MBELARI_LOCUS6167">
    <property type="protein sequence ID" value="MBELARI_LOCUS6167"/>
    <property type="gene ID" value="MBELARI_LOCUS6167"/>
</dbReference>
<evidence type="ECO:0000256" key="3">
    <source>
        <dbReference type="ARBA" id="ARBA00022448"/>
    </source>
</evidence>
<feature type="transmembrane region" description="Helical" evidence="8">
    <location>
        <begin position="146"/>
        <end position="166"/>
    </location>
</feature>
<proteinExistence type="inferred from homology"/>
<evidence type="ECO:0000313" key="11">
    <source>
        <dbReference type="WBParaSite" id="MBELARI_LOCUS6167"/>
    </source>
</evidence>
<accession>A0AAF3FKB3</accession>
<evidence type="ECO:0000259" key="9">
    <source>
        <dbReference type="Pfam" id="PF00909"/>
    </source>
</evidence>
<keyword evidence="10" id="KW-1185">Reference proteome</keyword>
<feature type="transmembrane region" description="Helical" evidence="8">
    <location>
        <begin position="172"/>
        <end position="201"/>
    </location>
</feature>
<evidence type="ECO:0000313" key="10">
    <source>
        <dbReference type="Proteomes" id="UP000887575"/>
    </source>
</evidence>
<dbReference type="Pfam" id="PF00909">
    <property type="entry name" value="Ammonium_transp"/>
    <property type="match status" value="1"/>
</dbReference>
<feature type="transmembrane region" description="Helical" evidence="8">
    <location>
        <begin position="379"/>
        <end position="407"/>
    </location>
</feature>
<sequence>MDPWSEKWSQKNKDGSLTPLTGQQLQDDGVWIITSSFTIFTMTSGFGLLESGRVSSKDEVNIMVKNVIDVIFGGLSYWMFGFGFTFGEEFLSNSFCGFGQFFFNPDDSNDVQQGWSYSSFIFQMSFATTTSTIVSAGMAERIRLKAYIVVAFLLTVVHAIPAHWVWSEQGVFFRLGVIDSAGCSVVHLVGGVAGTVATLYLKPRQNRFGDKGQQQMSNPTNAVLGTFMLWWGWLAFNTGSTYGVSRDKWRLAARSAIGTVMASAGGGITAVILSKIISKKIQVDMLIDGLLAALVSTTAGCLCINPWQALVTGSIGAMLAIASYQIVERLEIDDPVGVIPVHVVGATWGMISPGIFAENDRFTSQVTHGHNGLLYGGGFYLLGVQLLTVITVAVWSALLGFLIIWGLNQTPMGLRLSKYEEQLGADLREHGLAGHNVAKYKVEKKLTTKAFTSVMKAIMRWKRLTREGRERRERDRQFEFVQEPYNIQIDETQTSVHRRNK</sequence>
<evidence type="ECO:0000256" key="5">
    <source>
        <dbReference type="ARBA" id="ARBA00022989"/>
    </source>
</evidence>
<name>A0AAF3FKB3_9BILA</name>
<feature type="transmembrane region" description="Helical" evidence="8">
    <location>
        <begin position="29"/>
        <end position="49"/>
    </location>
</feature>
<evidence type="ECO:0000256" key="4">
    <source>
        <dbReference type="ARBA" id="ARBA00022692"/>
    </source>
</evidence>
<keyword evidence="7 8" id="KW-0924">Ammonia transport</keyword>
<feature type="transmembrane region" description="Helical" evidence="8">
    <location>
        <begin position="251"/>
        <end position="273"/>
    </location>
</feature>
<feature type="transmembrane region" description="Helical" evidence="8">
    <location>
        <begin position="222"/>
        <end position="245"/>
    </location>
</feature>
<dbReference type="NCBIfam" id="TIGR00836">
    <property type="entry name" value="amt"/>
    <property type="match status" value="1"/>
</dbReference>
<dbReference type="SUPFAM" id="SSF111352">
    <property type="entry name" value="Ammonium transporter"/>
    <property type="match status" value="1"/>
</dbReference>
<feature type="transmembrane region" description="Helical" evidence="8">
    <location>
        <begin position="285"/>
        <end position="307"/>
    </location>
</feature>
<feature type="transmembrane region" description="Helical" evidence="8">
    <location>
        <begin position="70"/>
        <end position="87"/>
    </location>
</feature>
<dbReference type="GO" id="GO:0008519">
    <property type="term" value="F:ammonium channel activity"/>
    <property type="evidence" value="ECO:0007669"/>
    <property type="project" value="InterPro"/>
</dbReference>
<dbReference type="InterPro" id="IPR024041">
    <property type="entry name" value="NH4_transpt_AmtB-like_dom"/>
</dbReference>
<evidence type="ECO:0000256" key="7">
    <source>
        <dbReference type="ARBA" id="ARBA00023177"/>
    </source>
</evidence>
<dbReference type="InterPro" id="IPR001905">
    <property type="entry name" value="Ammonium_transpt"/>
</dbReference>
<dbReference type="FunFam" id="1.10.3430.10:FF:000008">
    <property type="entry name" value="Ammonium transporter"/>
    <property type="match status" value="1"/>
</dbReference>
<evidence type="ECO:0000256" key="6">
    <source>
        <dbReference type="ARBA" id="ARBA00023136"/>
    </source>
</evidence>
<keyword evidence="6 8" id="KW-0472">Membrane</keyword>
<dbReference type="PANTHER" id="PTHR11730:SF58">
    <property type="entry name" value="AMMONIUM TRANSPORTER"/>
    <property type="match status" value="1"/>
</dbReference>
<comment type="subcellular location">
    <subcellularLocation>
        <location evidence="8">Cell membrane</location>
        <topology evidence="8">Multi-pass membrane protein</topology>
    </subcellularLocation>
    <subcellularLocation>
        <location evidence="1">Membrane</location>
        <topology evidence="1">Multi-pass membrane protein</topology>
    </subcellularLocation>
</comment>